<organism evidence="10 11">
    <name type="scientific">Jiangella anatolica</name>
    <dbReference type="NCBI Taxonomy" id="2670374"/>
    <lineage>
        <taxon>Bacteria</taxon>
        <taxon>Bacillati</taxon>
        <taxon>Actinomycetota</taxon>
        <taxon>Actinomycetes</taxon>
        <taxon>Jiangellales</taxon>
        <taxon>Jiangellaceae</taxon>
        <taxon>Jiangella</taxon>
    </lineage>
</organism>
<evidence type="ECO:0000259" key="8">
    <source>
        <dbReference type="Pfam" id="PF02836"/>
    </source>
</evidence>
<dbReference type="Pfam" id="PF22666">
    <property type="entry name" value="Glyco_hydro_2_N2"/>
    <property type="match status" value="1"/>
</dbReference>
<dbReference type="PANTHER" id="PTHR43730:SF1">
    <property type="entry name" value="BETA-MANNOSIDASE"/>
    <property type="match status" value="1"/>
</dbReference>
<dbReference type="Pfam" id="PF00703">
    <property type="entry name" value="Glyco_hydro_2"/>
    <property type="match status" value="1"/>
</dbReference>
<dbReference type="Gene3D" id="2.60.120.260">
    <property type="entry name" value="Galactose-binding domain-like"/>
    <property type="match status" value="1"/>
</dbReference>
<dbReference type="InterPro" id="IPR006102">
    <property type="entry name" value="Ig-like_GH2"/>
</dbReference>
<dbReference type="InterPro" id="IPR008979">
    <property type="entry name" value="Galactose-bd-like_sf"/>
</dbReference>
<evidence type="ECO:0000259" key="9">
    <source>
        <dbReference type="Pfam" id="PF22666"/>
    </source>
</evidence>
<dbReference type="EMBL" id="POTW01000007">
    <property type="protein sequence ID" value="PZF85586.1"/>
    <property type="molecule type" value="Genomic_DNA"/>
</dbReference>
<feature type="domain" description="Glycoside hydrolase family 2 catalytic" evidence="8">
    <location>
        <begin position="315"/>
        <end position="466"/>
    </location>
</feature>
<dbReference type="RefSeq" id="WP_111253426.1">
    <property type="nucleotide sequence ID" value="NZ_POTW01000007.1"/>
</dbReference>
<evidence type="ECO:0000256" key="6">
    <source>
        <dbReference type="ARBA" id="ARBA00023295"/>
    </source>
</evidence>
<dbReference type="InterPro" id="IPR013783">
    <property type="entry name" value="Ig-like_fold"/>
</dbReference>
<dbReference type="Gene3D" id="3.20.20.80">
    <property type="entry name" value="Glycosidases"/>
    <property type="match status" value="1"/>
</dbReference>
<dbReference type="Gene3D" id="2.60.40.10">
    <property type="entry name" value="Immunoglobulins"/>
    <property type="match status" value="1"/>
</dbReference>
<evidence type="ECO:0000256" key="4">
    <source>
        <dbReference type="ARBA" id="ARBA00022729"/>
    </source>
</evidence>
<keyword evidence="4" id="KW-0732">Signal</keyword>
<dbReference type="PANTHER" id="PTHR43730">
    <property type="entry name" value="BETA-MANNOSIDASE"/>
    <property type="match status" value="1"/>
</dbReference>
<comment type="caution">
    <text evidence="10">The sequence shown here is derived from an EMBL/GenBank/DDBJ whole genome shotgun (WGS) entry which is preliminary data.</text>
</comment>
<dbReference type="AlphaFoldDB" id="A0A2W2CJB7"/>
<keyword evidence="5" id="KW-0378">Hydrolase</keyword>
<evidence type="ECO:0000256" key="1">
    <source>
        <dbReference type="ARBA" id="ARBA00000829"/>
    </source>
</evidence>
<dbReference type="InterPro" id="IPR050887">
    <property type="entry name" value="Beta-mannosidase_GH2"/>
</dbReference>
<evidence type="ECO:0000256" key="2">
    <source>
        <dbReference type="ARBA" id="ARBA00007401"/>
    </source>
</evidence>
<proteinExistence type="inferred from homology"/>
<feature type="domain" description="Glycoside hydrolase family 2 immunoglobulin-like beta-sandwich" evidence="7">
    <location>
        <begin position="227"/>
        <end position="296"/>
    </location>
</feature>
<dbReference type="InterPro" id="IPR054593">
    <property type="entry name" value="Beta-mannosidase-like_N2"/>
</dbReference>
<gene>
    <name evidence="10" type="ORF">C1I92_04250</name>
</gene>
<dbReference type="GO" id="GO:0006516">
    <property type="term" value="P:glycoprotein catabolic process"/>
    <property type="evidence" value="ECO:0007669"/>
    <property type="project" value="TreeGrafter"/>
</dbReference>
<dbReference type="SUPFAM" id="SSF51445">
    <property type="entry name" value="(Trans)glycosidases"/>
    <property type="match status" value="1"/>
</dbReference>
<dbReference type="SUPFAM" id="SSF49303">
    <property type="entry name" value="beta-Galactosidase/glucuronidase domain"/>
    <property type="match status" value="1"/>
</dbReference>
<keyword evidence="6" id="KW-0326">Glycosidase</keyword>
<dbReference type="EC" id="3.2.1.25" evidence="3"/>
<dbReference type="InterPro" id="IPR006103">
    <property type="entry name" value="Glyco_hydro_2_cat"/>
</dbReference>
<dbReference type="GO" id="GO:0005975">
    <property type="term" value="P:carbohydrate metabolic process"/>
    <property type="evidence" value="ECO:0007669"/>
    <property type="project" value="InterPro"/>
</dbReference>
<dbReference type="SUPFAM" id="SSF49785">
    <property type="entry name" value="Galactose-binding domain-like"/>
    <property type="match status" value="1"/>
</dbReference>
<evidence type="ECO:0000259" key="7">
    <source>
        <dbReference type="Pfam" id="PF00703"/>
    </source>
</evidence>
<evidence type="ECO:0000256" key="5">
    <source>
        <dbReference type="ARBA" id="ARBA00022801"/>
    </source>
</evidence>
<dbReference type="GO" id="GO:0004567">
    <property type="term" value="F:beta-mannosidase activity"/>
    <property type="evidence" value="ECO:0007669"/>
    <property type="project" value="UniProtKB-EC"/>
</dbReference>
<dbReference type="InterPro" id="IPR036156">
    <property type="entry name" value="Beta-gal/glucu_dom_sf"/>
</dbReference>
<sequence length="643" mass="71550">MRTCRDLGALEWTLTGWAPYLWRAATTMELGLPVSPDHVVGAAPVPGSVQRALRDAGLLPDWNQAGRAQECEWVENRHWLYETTIPDDWLAGGGVVRLRCLGLDHSGWVLVNGVEVGEFRGTHVPHVLDLTAHLKESGNTLVIAFDLPPRWLGQFGHTSRFTEWKTRFNYTWDWQPRLVQLGIWDGIRLDVVDGAELGPVRCRAGVDVSEAGRLRVSGEVTGEADAVTVTLRSGERVVRSERIAPSRFAAGVDWTGLDVELWWPNGQGGQPLYDVEVTVEAGGVEHDRRSLRVGFRDVAWRQCEGAAAGSDTWLCLVNGRPVFLQGVNFPPMSGLYADVTRDEYRARLELYRELGVNTLRINACGFLERRDFYELCDELGLLVWQDLPLTSSLLENVPPDDPASIEALGDIFASFIARRGHHASLFLWSGGNEQFRVESGAAVPIGTEHPMMARLARIAGELDPGRRFIPASPTGPRMSYHDADAGKGLHENVHGPYRPEPAEYWERQDALFRAELAAPAASDAEVIERYAGGHDPLPVSPDSPVWRRPSPWWVEIDAFVAEHGRDPRDLPEYVAWSQARQAESLALAVAACKDRFPRTGGVLLWCGHDSYPTPANCSIIDVENTPKPAALRLREIWRRDFVV</sequence>
<dbReference type="Proteomes" id="UP000248764">
    <property type="component" value="Unassembled WGS sequence"/>
</dbReference>
<accession>A0A2W2CJB7</accession>
<name>A0A2W2CJB7_9ACTN</name>
<reference evidence="10 11" key="1">
    <citation type="submission" date="2018-01" db="EMBL/GenBank/DDBJ databases">
        <title>Draft genome sequence of Jiangella sp. GTF31.</title>
        <authorList>
            <person name="Sahin N."/>
            <person name="Ay H."/>
            <person name="Saygin H."/>
        </authorList>
    </citation>
    <scope>NUCLEOTIDE SEQUENCE [LARGE SCALE GENOMIC DNA]</scope>
    <source>
        <strain evidence="10 11">GTF31</strain>
    </source>
</reference>
<comment type="catalytic activity">
    <reaction evidence="1">
        <text>Hydrolysis of terminal, non-reducing beta-D-mannose residues in beta-D-mannosides.</text>
        <dbReference type="EC" id="3.2.1.25"/>
    </reaction>
</comment>
<evidence type="ECO:0000313" key="10">
    <source>
        <dbReference type="EMBL" id="PZF85586.1"/>
    </source>
</evidence>
<feature type="domain" description="Beta-mannosidase-like galactose-binding" evidence="9">
    <location>
        <begin position="43"/>
        <end position="184"/>
    </location>
</feature>
<keyword evidence="11" id="KW-1185">Reference proteome</keyword>
<dbReference type="InterPro" id="IPR017853">
    <property type="entry name" value="GH"/>
</dbReference>
<comment type="similarity">
    <text evidence="2">Belongs to the glycosyl hydrolase 2 family.</text>
</comment>
<evidence type="ECO:0000256" key="3">
    <source>
        <dbReference type="ARBA" id="ARBA00012754"/>
    </source>
</evidence>
<dbReference type="Pfam" id="PF02836">
    <property type="entry name" value="Glyco_hydro_2_C"/>
    <property type="match status" value="1"/>
</dbReference>
<protein>
    <recommendedName>
        <fullName evidence="3">beta-mannosidase</fullName>
        <ecNumber evidence="3">3.2.1.25</ecNumber>
    </recommendedName>
</protein>
<evidence type="ECO:0000313" key="11">
    <source>
        <dbReference type="Proteomes" id="UP000248764"/>
    </source>
</evidence>